<dbReference type="Proteomes" id="UP001566204">
    <property type="component" value="Unassembled WGS sequence"/>
</dbReference>
<feature type="chain" id="PRO_5020952316" evidence="1">
    <location>
        <begin position="21"/>
        <end position="340"/>
    </location>
</feature>
<dbReference type="PANTHER" id="PTHR47199">
    <property type="entry name" value="PHOTOSYSTEM II STABILITY/ASSEMBLY FACTOR HCF136, CHLOROPLASTIC"/>
    <property type="match status" value="1"/>
</dbReference>
<name>A0A4U9U7U1_9SPHI</name>
<evidence type="ECO:0000313" key="5">
    <source>
        <dbReference type="Proteomes" id="UP001566204"/>
    </source>
</evidence>
<dbReference type="GeneID" id="78461175"/>
<dbReference type="CDD" id="cd15482">
    <property type="entry name" value="Sialidase_non-viral"/>
    <property type="match status" value="1"/>
</dbReference>
<keyword evidence="5" id="KW-1185">Reference proteome</keyword>
<dbReference type="Pfam" id="PF02012">
    <property type="entry name" value="BNR"/>
    <property type="match status" value="1"/>
</dbReference>
<dbReference type="AlphaFoldDB" id="A0A4U9U7U1"/>
<dbReference type="KEGG" id="stha:NCTC11429_00358"/>
<accession>A0A4U9U7U1</accession>
<dbReference type="PANTHER" id="PTHR47199:SF2">
    <property type="entry name" value="PHOTOSYSTEM II STABILITY_ASSEMBLY FACTOR HCF136, CHLOROPLASTIC"/>
    <property type="match status" value="1"/>
</dbReference>
<dbReference type="InterPro" id="IPR002860">
    <property type="entry name" value="BNR_rpt"/>
</dbReference>
<protein>
    <submittedName>
        <fullName evidence="2">Oxidoreductase</fullName>
    </submittedName>
    <submittedName>
        <fullName evidence="3">Ycf48-like protein</fullName>
    </submittedName>
</protein>
<dbReference type="EMBL" id="JBEOQB010000002">
    <property type="protein sequence ID" value="MEZ0452012.1"/>
    <property type="molecule type" value="Genomic_DNA"/>
</dbReference>
<evidence type="ECO:0000313" key="4">
    <source>
        <dbReference type="Proteomes" id="UP000308196"/>
    </source>
</evidence>
<dbReference type="STRING" id="1123265.GCA_000686625_03250"/>
<organism evidence="3 4">
    <name type="scientific">Sphingobacterium thalpophilum</name>
    <dbReference type="NCBI Taxonomy" id="259"/>
    <lineage>
        <taxon>Bacteria</taxon>
        <taxon>Pseudomonadati</taxon>
        <taxon>Bacteroidota</taxon>
        <taxon>Sphingobacteriia</taxon>
        <taxon>Sphingobacteriales</taxon>
        <taxon>Sphingobacteriaceae</taxon>
        <taxon>Sphingobacterium</taxon>
    </lineage>
</organism>
<evidence type="ECO:0000313" key="3">
    <source>
        <dbReference type="EMBL" id="VTR29135.1"/>
    </source>
</evidence>
<dbReference type="SUPFAM" id="SSF110296">
    <property type="entry name" value="Oligoxyloglucan reducing end-specific cellobiohydrolase"/>
    <property type="match status" value="1"/>
</dbReference>
<gene>
    <name evidence="2" type="ORF">ABTW24_10425</name>
    <name evidence="3" type="ORF">NCTC11429_00358</name>
</gene>
<reference evidence="3 4" key="1">
    <citation type="submission" date="2019-05" db="EMBL/GenBank/DDBJ databases">
        <authorList>
            <consortium name="Pathogen Informatics"/>
        </authorList>
    </citation>
    <scope>NUCLEOTIDE SEQUENCE [LARGE SCALE GENOMIC DNA]</scope>
    <source>
        <strain evidence="3 4">NCTC11429</strain>
    </source>
</reference>
<keyword evidence="1" id="KW-0732">Signal</keyword>
<reference evidence="2 5" key="2">
    <citation type="submission" date="2024-06" db="EMBL/GenBank/DDBJ databases">
        <title>Soil Sphingobacterium thalpophilum.</title>
        <authorList>
            <person name="Yang J."/>
            <person name="Li J."/>
        </authorList>
    </citation>
    <scope>NUCLEOTIDE SEQUENCE [LARGE SCALE GENOMIC DNA]</scope>
    <source>
        <strain evidence="2 5">22g91tb</strain>
    </source>
</reference>
<feature type="signal peptide" evidence="1">
    <location>
        <begin position="1"/>
        <end position="20"/>
    </location>
</feature>
<dbReference type="Gene3D" id="2.130.10.10">
    <property type="entry name" value="YVTN repeat-like/Quinoprotein amine dehydrogenase"/>
    <property type="match status" value="2"/>
</dbReference>
<dbReference type="EMBL" id="LR590484">
    <property type="protein sequence ID" value="VTR29135.1"/>
    <property type="molecule type" value="Genomic_DNA"/>
</dbReference>
<dbReference type="InterPro" id="IPR015943">
    <property type="entry name" value="WD40/YVTN_repeat-like_dom_sf"/>
</dbReference>
<evidence type="ECO:0000313" key="2">
    <source>
        <dbReference type="EMBL" id="MEZ0452012.1"/>
    </source>
</evidence>
<dbReference type="Proteomes" id="UP000308196">
    <property type="component" value="Chromosome"/>
</dbReference>
<sequence length="340" mass="36863">MKTLLLFLGIQMALTSSLLAQKHSIQLLNQERSSSYRGLSVVDDQTLWVSGSKGTVGLSTDAGRNWQWINPIGYEKIDFRDIEAFDENTALIISAGSPALVLRTADGGRTWQEVFKDTRPEIFYDGFAFTTKGLGIAFGDAIDGRMPLLRTVDFGKTWEDISDNLTFAIARGEAGFAASGTSIFCNEKGHFWIATGGTVSHIYHSLDQGDTWQRYACPILQGQNSTGPFSIAFRSPKTGIVVGGDYTAAQKNEKACFLSTDGGKSWTAPQQPPLGYKSSVIYSSAKQLICTGTSGTDLSADSGRSWQPISDESYNVVQRAKKGKAVFLAGDKGKIAKLHP</sequence>
<dbReference type="RefSeq" id="WP_028070032.1">
    <property type="nucleotide sequence ID" value="NZ_JBEOQA010000001.1"/>
</dbReference>
<proteinExistence type="predicted"/>
<evidence type="ECO:0000256" key="1">
    <source>
        <dbReference type="SAM" id="SignalP"/>
    </source>
</evidence>